<dbReference type="GO" id="GO:0030170">
    <property type="term" value="F:pyridoxal phosphate binding"/>
    <property type="evidence" value="ECO:0007669"/>
    <property type="project" value="TreeGrafter"/>
</dbReference>
<evidence type="ECO:0000313" key="6">
    <source>
        <dbReference type="EMBL" id="SUY46898.1"/>
    </source>
</evidence>
<dbReference type="RefSeq" id="WP_172556281.1">
    <property type="nucleotide sequence ID" value="NZ_UFWZ01000001.1"/>
</dbReference>
<dbReference type="EMBL" id="UFWZ01000001">
    <property type="protein sequence ID" value="SUY46898.1"/>
    <property type="molecule type" value="Genomic_DNA"/>
</dbReference>
<evidence type="ECO:0000259" key="5">
    <source>
        <dbReference type="SMART" id="SM01005"/>
    </source>
</evidence>
<dbReference type="GO" id="GO:0005829">
    <property type="term" value="C:cytosol"/>
    <property type="evidence" value="ECO:0007669"/>
    <property type="project" value="TreeGrafter"/>
</dbReference>
<dbReference type="InterPro" id="IPR029066">
    <property type="entry name" value="PLP-binding_barrel"/>
</dbReference>
<dbReference type="InterPro" id="IPR000821">
    <property type="entry name" value="Ala_racemase"/>
</dbReference>
<feature type="modified residue" description="N6-(pyridoxal phosphate)lysine" evidence="4">
    <location>
        <position position="33"/>
    </location>
</feature>
<protein>
    <submittedName>
        <fullName evidence="6">Alanine racemase</fullName>
        <ecNumber evidence="6">5.1.1.1</ecNumber>
    </submittedName>
</protein>
<name>A0A381J881_9CLOT</name>
<sequence length="354" mass="40762">MKYLWCQVSLDRLEENINNIRNMDDKKIIAVVKGNAYGLGIERITEFLEDKIDYFAVADISEAKRVAGEKEILLLTPLIDIEDIINPMENVIYTIDNEEILEHIPKDFSNKVHIYLDTGMNRMGIKIGRLKYVVEYIQNNFPSMILDGVYTHLHNTKSRKGTLKQINIFKDEVTPFLDRIPNIHCLNSSGFLNEEYKSEADFTNNIRVGNLLYGYEGSDKGFKKVFSYKAKVINKFKVKKGSKIGYGEKYKAKEDILVGILGIGNIEHLGFNKDVKHNIFYDILKVFYHHIRKQYCIFCNDKPIEIIGRPNMNVTMINMKGAGDETIFTIDITPILAESSINKEYTYNDIQASL</sequence>
<evidence type="ECO:0000256" key="2">
    <source>
        <dbReference type="ARBA" id="ARBA00022898"/>
    </source>
</evidence>
<dbReference type="AlphaFoldDB" id="A0A381J881"/>
<proteinExistence type="predicted"/>
<keyword evidence="2 4" id="KW-0663">Pyridoxal phosphate</keyword>
<organism evidence="6 7">
    <name type="scientific">Clostridium putrefaciens</name>
    <dbReference type="NCBI Taxonomy" id="99675"/>
    <lineage>
        <taxon>Bacteria</taxon>
        <taxon>Bacillati</taxon>
        <taxon>Bacillota</taxon>
        <taxon>Clostridia</taxon>
        <taxon>Eubacteriales</taxon>
        <taxon>Clostridiaceae</taxon>
        <taxon>Clostridium</taxon>
    </lineage>
</organism>
<dbReference type="GO" id="GO:0030632">
    <property type="term" value="P:D-alanine biosynthetic process"/>
    <property type="evidence" value="ECO:0007669"/>
    <property type="project" value="TreeGrafter"/>
</dbReference>
<feature type="domain" description="Alanine racemase C-terminal" evidence="5">
    <location>
        <begin position="225"/>
        <end position="346"/>
    </location>
</feature>
<dbReference type="Gene3D" id="3.20.20.10">
    <property type="entry name" value="Alanine racemase"/>
    <property type="match status" value="1"/>
</dbReference>
<gene>
    <name evidence="6" type="primary">alr_1</name>
    <name evidence="6" type="ORF">NCTC9836_01210</name>
</gene>
<dbReference type="SMART" id="SM01005">
    <property type="entry name" value="Ala_racemase_C"/>
    <property type="match status" value="1"/>
</dbReference>
<dbReference type="InterPro" id="IPR011079">
    <property type="entry name" value="Ala_racemase_C"/>
</dbReference>
<keyword evidence="3 6" id="KW-0413">Isomerase</keyword>
<evidence type="ECO:0000313" key="7">
    <source>
        <dbReference type="Proteomes" id="UP000254664"/>
    </source>
</evidence>
<dbReference type="SUPFAM" id="SSF51419">
    <property type="entry name" value="PLP-binding barrel"/>
    <property type="match status" value="1"/>
</dbReference>
<dbReference type="InterPro" id="IPR009006">
    <property type="entry name" value="Ala_racemase/Decarboxylase_C"/>
</dbReference>
<dbReference type="PANTHER" id="PTHR30511">
    <property type="entry name" value="ALANINE RACEMASE"/>
    <property type="match status" value="1"/>
</dbReference>
<dbReference type="Pfam" id="PF01168">
    <property type="entry name" value="Ala_racemase_N"/>
    <property type="match status" value="1"/>
</dbReference>
<dbReference type="InterPro" id="IPR020622">
    <property type="entry name" value="Ala_racemase_pyridoxalP-BS"/>
</dbReference>
<keyword evidence="7" id="KW-1185">Reference proteome</keyword>
<dbReference type="Proteomes" id="UP000254664">
    <property type="component" value="Unassembled WGS sequence"/>
</dbReference>
<evidence type="ECO:0000256" key="4">
    <source>
        <dbReference type="PIRSR" id="PIRSR600821-50"/>
    </source>
</evidence>
<dbReference type="PROSITE" id="PS00395">
    <property type="entry name" value="ALANINE_RACEMASE"/>
    <property type="match status" value="1"/>
</dbReference>
<accession>A0A381J881</accession>
<comment type="cofactor">
    <cofactor evidence="1 4">
        <name>pyridoxal 5'-phosphate</name>
        <dbReference type="ChEBI" id="CHEBI:597326"/>
    </cofactor>
</comment>
<evidence type="ECO:0000256" key="1">
    <source>
        <dbReference type="ARBA" id="ARBA00001933"/>
    </source>
</evidence>
<dbReference type="GO" id="GO:0008784">
    <property type="term" value="F:alanine racemase activity"/>
    <property type="evidence" value="ECO:0007669"/>
    <property type="project" value="UniProtKB-EC"/>
</dbReference>
<reference evidence="6 7" key="1">
    <citation type="submission" date="2018-06" db="EMBL/GenBank/DDBJ databases">
        <authorList>
            <consortium name="Pathogen Informatics"/>
            <person name="Doyle S."/>
        </authorList>
    </citation>
    <scope>NUCLEOTIDE SEQUENCE [LARGE SCALE GENOMIC DNA]</scope>
    <source>
        <strain evidence="6 7">NCTC9836</strain>
    </source>
</reference>
<dbReference type="SUPFAM" id="SSF50621">
    <property type="entry name" value="Alanine racemase C-terminal domain-like"/>
    <property type="match status" value="1"/>
</dbReference>
<dbReference type="InterPro" id="IPR001608">
    <property type="entry name" value="Ala_racemase_N"/>
</dbReference>
<dbReference type="Pfam" id="PF00842">
    <property type="entry name" value="Ala_racemase_C"/>
    <property type="match status" value="1"/>
</dbReference>
<dbReference type="PRINTS" id="PR00992">
    <property type="entry name" value="ALARACEMASE"/>
</dbReference>
<evidence type="ECO:0000256" key="3">
    <source>
        <dbReference type="ARBA" id="ARBA00023235"/>
    </source>
</evidence>
<dbReference type="Gene3D" id="2.40.37.10">
    <property type="entry name" value="Lyase, Ornithine Decarboxylase, Chain A, domain 1"/>
    <property type="match status" value="1"/>
</dbReference>
<dbReference type="EC" id="5.1.1.1" evidence="6"/>
<dbReference type="PANTHER" id="PTHR30511:SF0">
    <property type="entry name" value="ALANINE RACEMASE, CATABOLIC-RELATED"/>
    <property type="match status" value="1"/>
</dbReference>